<name>A0ABT6WGA8_9ACTN</name>
<evidence type="ECO:0000313" key="2">
    <source>
        <dbReference type="EMBL" id="MDI6098761.1"/>
    </source>
</evidence>
<gene>
    <name evidence="2" type="ORF">QLQ12_09135</name>
</gene>
<evidence type="ECO:0000256" key="1">
    <source>
        <dbReference type="SAM" id="MobiDB-lite"/>
    </source>
</evidence>
<proteinExistence type="predicted"/>
<feature type="region of interest" description="Disordered" evidence="1">
    <location>
        <begin position="89"/>
        <end position="111"/>
    </location>
</feature>
<organism evidence="2 3">
    <name type="scientific">Actinoplanes sandaracinus</name>
    <dbReference type="NCBI Taxonomy" id="3045177"/>
    <lineage>
        <taxon>Bacteria</taxon>
        <taxon>Bacillati</taxon>
        <taxon>Actinomycetota</taxon>
        <taxon>Actinomycetes</taxon>
        <taxon>Micromonosporales</taxon>
        <taxon>Micromonosporaceae</taxon>
        <taxon>Actinoplanes</taxon>
    </lineage>
</organism>
<protein>
    <submittedName>
        <fullName evidence="2">Uncharacterized protein</fullName>
    </submittedName>
</protein>
<comment type="caution">
    <text evidence="2">The sequence shown here is derived from an EMBL/GenBank/DDBJ whole genome shotgun (WGS) entry which is preliminary data.</text>
</comment>
<keyword evidence="3" id="KW-1185">Reference proteome</keyword>
<dbReference type="Proteomes" id="UP001241758">
    <property type="component" value="Unassembled WGS sequence"/>
</dbReference>
<dbReference type="RefSeq" id="WP_282758611.1">
    <property type="nucleotide sequence ID" value="NZ_JASCTH010000005.1"/>
</dbReference>
<dbReference type="EMBL" id="JASCTH010000005">
    <property type="protein sequence ID" value="MDI6098761.1"/>
    <property type="molecule type" value="Genomic_DNA"/>
</dbReference>
<reference evidence="2 3" key="1">
    <citation type="submission" date="2023-05" db="EMBL/GenBank/DDBJ databases">
        <title>Actinoplanes sp. NEAU-A12 genome sequencing.</title>
        <authorList>
            <person name="Wang Z.-S."/>
        </authorList>
    </citation>
    <scope>NUCLEOTIDE SEQUENCE [LARGE SCALE GENOMIC DNA]</scope>
    <source>
        <strain evidence="2 3">NEAU-A12</strain>
    </source>
</reference>
<accession>A0ABT6WGA8</accession>
<evidence type="ECO:0000313" key="3">
    <source>
        <dbReference type="Proteomes" id="UP001241758"/>
    </source>
</evidence>
<sequence>MDEPVARLPISNHSDEVLEVVLEWYGRDYRLMPGESLVVHTVGRSGGGPTWPGTVRGNEPFQVDHCPGSIQVHVNGTDGWVTDLEGNELECGHQRSMTPPPAPGSGTAQHT</sequence>